<dbReference type="AlphaFoldDB" id="A0A382FW64"/>
<organism evidence="4">
    <name type="scientific">marine metagenome</name>
    <dbReference type="NCBI Taxonomy" id="408172"/>
    <lineage>
        <taxon>unclassified sequences</taxon>
        <taxon>metagenomes</taxon>
        <taxon>ecological metagenomes</taxon>
    </lineage>
</organism>
<dbReference type="GO" id="GO:0005829">
    <property type="term" value="C:cytosol"/>
    <property type="evidence" value="ECO:0007669"/>
    <property type="project" value="TreeGrafter"/>
</dbReference>
<dbReference type="GO" id="GO:0000287">
    <property type="term" value="F:magnesium ion binding"/>
    <property type="evidence" value="ECO:0007669"/>
    <property type="project" value="InterPro"/>
</dbReference>
<feature type="domain" description="4'-phosphopantetheinyl transferase N-terminal" evidence="3">
    <location>
        <begin position="25"/>
        <end position="103"/>
    </location>
</feature>
<evidence type="ECO:0000259" key="3">
    <source>
        <dbReference type="Pfam" id="PF22624"/>
    </source>
</evidence>
<dbReference type="InterPro" id="IPR037143">
    <property type="entry name" value="4-PPantetheinyl_Trfase_dom_sf"/>
</dbReference>
<dbReference type="InterPro" id="IPR050559">
    <property type="entry name" value="P-Pant_transferase_sf"/>
</dbReference>
<name>A0A382FW64_9ZZZZ</name>
<protein>
    <submittedName>
        <fullName evidence="4">Uncharacterized protein</fullName>
    </submittedName>
</protein>
<proteinExistence type="predicted"/>
<dbReference type="InterPro" id="IPR008278">
    <property type="entry name" value="4-PPantetheinyl_Trfase_dom"/>
</dbReference>
<dbReference type="GO" id="GO:0019878">
    <property type="term" value="P:lysine biosynthetic process via aminoadipic acid"/>
    <property type="evidence" value="ECO:0007669"/>
    <property type="project" value="TreeGrafter"/>
</dbReference>
<dbReference type="Pfam" id="PF22624">
    <property type="entry name" value="AASDHPPT_N"/>
    <property type="match status" value="1"/>
</dbReference>
<dbReference type="PANTHER" id="PTHR12215">
    <property type="entry name" value="PHOSPHOPANTETHEINE TRANSFERASE"/>
    <property type="match status" value="1"/>
</dbReference>
<sequence length="250" mass="28447">MLAHADVWYMFPDAIRDPELLNDYWNILSNDEISRCERFCFDRDRHRHLVTWALARTMLSSYADISPKAWEFGNNQHGRPHISGPVSAPNLRFNLSHTSNLIACIVAPELDVGIDVEDCRRNISGPAIARRYFSAREVAAFERLTKNEQAAAFFEYWTLKEAYVKAVGRGISLGLARFSFELDDRGLRVDDPERRPARISFDGLNEDPAAWQFAQYTPTPHHAMAIAIRCGVGKDLEIHLKEVGPNLESC</sequence>
<dbReference type="InterPro" id="IPR055066">
    <property type="entry name" value="AASDHPPT_N"/>
</dbReference>
<dbReference type="GO" id="GO:0008897">
    <property type="term" value="F:holo-[acyl-carrier-protein] synthase activity"/>
    <property type="evidence" value="ECO:0007669"/>
    <property type="project" value="InterPro"/>
</dbReference>
<dbReference type="Pfam" id="PF01648">
    <property type="entry name" value="ACPS"/>
    <property type="match status" value="1"/>
</dbReference>
<evidence type="ECO:0000256" key="1">
    <source>
        <dbReference type="ARBA" id="ARBA00022679"/>
    </source>
</evidence>
<reference evidence="4" key="1">
    <citation type="submission" date="2018-05" db="EMBL/GenBank/DDBJ databases">
        <authorList>
            <person name="Lanie J.A."/>
            <person name="Ng W.-L."/>
            <person name="Kazmierczak K.M."/>
            <person name="Andrzejewski T.M."/>
            <person name="Davidsen T.M."/>
            <person name="Wayne K.J."/>
            <person name="Tettelin H."/>
            <person name="Glass J.I."/>
            <person name="Rusch D."/>
            <person name="Podicherti R."/>
            <person name="Tsui H.-C.T."/>
            <person name="Winkler M.E."/>
        </authorList>
    </citation>
    <scope>NUCLEOTIDE SEQUENCE</scope>
</reference>
<dbReference type="Gene3D" id="3.90.470.20">
    <property type="entry name" value="4'-phosphopantetheinyl transferase domain"/>
    <property type="match status" value="2"/>
</dbReference>
<dbReference type="EMBL" id="UINC01051909">
    <property type="protein sequence ID" value="SVB66624.1"/>
    <property type="molecule type" value="Genomic_DNA"/>
</dbReference>
<dbReference type="SUPFAM" id="SSF56214">
    <property type="entry name" value="4'-phosphopantetheinyl transferase"/>
    <property type="match status" value="2"/>
</dbReference>
<dbReference type="PANTHER" id="PTHR12215:SF10">
    <property type="entry name" value="L-AMINOADIPATE-SEMIALDEHYDE DEHYDROGENASE-PHOSPHOPANTETHEINYL TRANSFERASE"/>
    <property type="match status" value="1"/>
</dbReference>
<accession>A0A382FW64</accession>
<evidence type="ECO:0000259" key="2">
    <source>
        <dbReference type="Pfam" id="PF01648"/>
    </source>
</evidence>
<gene>
    <name evidence="4" type="ORF">METZ01_LOCUS219478</name>
</gene>
<evidence type="ECO:0000313" key="4">
    <source>
        <dbReference type="EMBL" id="SVB66624.1"/>
    </source>
</evidence>
<feature type="domain" description="4'-phosphopantetheinyl transferase" evidence="2">
    <location>
        <begin position="112"/>
        <end position="186"/>
    </location>
</feature>
<keyword evidence="1" id="KW-0808">Transferase</keyword>